<dbReference type="Proteomes" id="UP000070188">
    <property type="component" value="Unassembled WGS sequence"/>
</dbReference>
<evidence type="ECO:0000313" key="8">
    <source>
        <dbReference type="Proteomes" id="UP000070659"/>
    </source>
</evidence>
<evidence type="ECO:0000313" key="1">
    <source>
        <dbReference type="EMBL" id="KWW97225.1"/>
    </source>
</evidence>
<dbReference type="EMBL" id="LAXD01000005">
    <property type="protein sequence ID" value="KWW97225.1"/>
    <property type="molecule type" value="Genomic_DNA"/>
</dbReference>
<sequence length="61" mass="7009">MPQQDAHYGLDEILARTNAAGLEALRAATDIERRIQQVTTAAVTRRQRRTRVFRRCVWPSS</sequence>
<keyword evidence="6" id="KW-1185">Reference proteome</keyword>
<dbReference type="Proteomes" id="UP000070659">
    <property type="component" value="Unassembled WGS sequence"/>
</dbReference>
<dbReference type="EMBL" id="LAXD01000001">
    <property type="protein sequence ID" value="KWX00940.1"/>
    <property type="molecule type" value="Genomic_DNA"/>
</dbReference>
<evidence type="ECO:0000313" key="7">
    <source>
        <dbReference type="Proteomes" id="UP000070598"/>
    </source>
</evidence>
<gene>
    <name evidence="4" type="ORF">LI90_1968</name>
    <name evidence="1" type="ORF">LI90_4450</name>
    <name evidence="2" type="ORF">TH66_17320</name>
    <name evidence="3" type="ORF">TH66_19445</name>
    <name evidence="5" type="ORF">TR74_09240</name>
</gene>
<evidence type="ECO:0000313" key="5">
    <source>
        <dbReference type="EMBL" id="KWX09497.1"/>
    </source>
</evidence>
<evidence type="ECO:0000313" key="2">
    <source>
        <dbReference type="EMBL" id="KWW97424.1"/>
    </source>
</evidence>
<accession>A0A132MHW1</accession>
<dbReference type="RefSeq" id="WP_066886918.1">
    <property type="nucleotide sequence ID" value="NZ_JYIJ01000019.1"/>
</dbReference>
<reference evidence="2 8" key="1">
    <citation type="submission" date="2015-02" db="EMBL/GenBank/DDBJ databases">
        <title>Physiological reanalysis, assessment of diazotrophy, and genome sequences of multiple isolates of Streptomyces thermoautotrophicus.</title>
        <authorList>
            <person name="MacKellar D.C."/>
            <person name="Lieber L."/>
            <person name="Norman J."/>
            <person name="Bolger A."/>
            <person name="Tobin C."/>
            <person name="Murray J.W."/>
            <person name="Prell J."/>
        </authorList>
    </citation>
    <scope>NUCLEOTIDE SEQUENCE [LARGE SCALE GENOMIC DNA]</scope>
    <source>
        <strain evidence="2 8">UBT1</strain>
    </source>
</reference>
<evidence type="ECO:0000313" key="6">
    <source>
        <dbReference type="Proteomes" id="UP000070188"/>
    </source>
</evidence>
<protein>
    <submittedName>
        <fullName evidence="2">Uncharacterized protein</fullName>
    </submittedName>
</protein>
<proteinExistence type="predicted"/>
<organism evidence="2 8">
    <name type="scientific">Carbonactinospora thermoautotrophica</name>
    <dbReference type="NCBI Taxonomy" id="1469144"/>
    <lineage>
        <taxon>Bacteria</taxon>
        <taxon>Bacillati</taxon>
        <taxon>Actinomycetota</taxon>
        <taxon>Actinomycetes</taxon>
        <taxon>Kitasatosporales</taxon>
        <taxon>Carbonactinosporaceae</taxon>
        <taxon>Carbonactinospora</taxon>
    </lineage>
</organism>
<comment type="caution">
    <text evidence="2">The sequence shown here is derived from an EMBL/GenBank/DDBJ whole genome shotgun (WGS) entry which is preliminary data.</text>
</comment>
<name>A0A132MHW1_9ACTN</name>
<dbReference type="EMBL" id="JYIK01000799">
    <property type="protein sequence ID" value="KWX09497.1"/>
    <property type="molecule type" value="Genomic_DNA"/>
</dbReference>
<evidence type="ECO:0000313" key="4">
    <source>
        <dbReference type="EMBL" id="KWX00940.1"/>
    </source>
</evidence>
<reference evidence="7" key="2">
    <citation type="submission" date="2015-02" db="EMBL/GenBank/DDBJ databases">
        <title>Physiological reanalysis, assessment of diazotrophy, and genome sequences of multiple isolates of Streptomyces thermoautotrophicus.</title>
        <authorList>
            <person name="MacKellar D.C."/>
            <person name="Lieber L."/>
            <person name="Norman J."/>
            <person name="Bolger A."/>
            <person name="Tobin C."/>
            <person name="Murray J.W."/>
            <person name="Friesen M."/>
            <person name="Prell J."/>
        </authorList>
    </citation>
    <scope>NUCLEOTIDE SEQUENCE [LARGE SCALE GENOMIC DNA]</scope>
    <source>
        <strain evidence="7">UBT1</strain>
    </source>
</reference>
<dbReference type="EMBL" id="JYIJ01000019">
    <property type="protein sequence ID" value="KWW97692.1"/>
    <property type="molecule type" value="Genomic_DNA"/>
</dbReference>
<reference evidence="6" key="3">
    <citation type="submission" date="2015-04" db="EMBL/GenBank/DDBJ databases">
        <title>Physiological reanalysis, assessment of diazotrophy, and genome sequences of multiple isolates of Streptomyces thermoautotrophicus.</title>
        <authorList>
            <person name="MacKellar D.C."/>
            <person name="Lieber L."/>
            <person name="Norman J."/>
            <person name="Bolger A."/>
            <person name="Tobin C."/>
            <person name="Murray J.W."/>
            <person name="Chang R."/>
            <person name="Ford T."/>
            <person name="Nguyen P.Q."/>
            <person name="Woodward J."/>
            <person name="Permingeat H."/>
            <person name="Joshi N.S."/>
            <person name="Silver P.A."/>
            <person name="Usadel B."/>
            <person name="Rutherford A.W."/>
            <person name="Friesen M."/>
            <person name="Prell J."/>
        </authorList>
    </citation>
    <scope>NUCLEOTIDE SEQUENCE [LARGE SCALE GENOMIC DNA]</scope>
    <source>
        <strain evidence="6">H1</strain>
    </source>
</reference>
<dbReference type="Proteomes" id="UP000070598">
    <property type="component" value="Unassembled WGS sequence"/>
</dbReference>
<evidence type="ECO:0000313" key="3">
    <source>
        <dbReference type="EMBL" id="KWW97692.1"/>
    </source>
</evidence>
<dbReference type="AlphaFoldDB" id="A0A132MHW1"/>
<reference evidence="1" key="4">
    <citation type="submission" date="2015-04" db="EMBL/GenBank/DDBJ databases">
        <title>Physiological reanalysis, assessment of diazotrophy, and genome sequences of multiple isolates of Streptomyces thermoautotrophicus.</title>
        <authorList>
            <person name="MacKellar D.C."/>
            <person name="Lieber L."/>
            <person name="Norman J."/>
            <person name="Bolger A."/>
            <person name="Tobin C."/>
            <person name="Murray J.W."/>
            <person name="Woodward J."/>
            <person name="Friesen M."/>
            <person name="Prell J."/>
        </authorList>
    </citation>
    <scope>NUCLEOTIDE SEQUENCE [LARGE SCALE GENOMIC DNA]</scope>
    <source>
        <strain evidence="1">H1</strain>
    </source>
</reference>
<dbReference type="EMBL" id="JYIJ01000019">
    <property type="protein sequence ID" value="KWW97424.1"/>
    <property type="molecule type" value="Genomic_DNA"/>
</dbReference>